<feature type="region of interest" description="Disordered" evidence="1">
    <location>
        <begin position="146"/>
        <end position="189"/>
    </location>
</feature>
<feature type="region of interest" description="Disordered" evidence="1">
    <location>
        <begin position="240"/>
        <end position="284"/>
    </location>
</feature>
<feature type="region of interest" description="Disordered" evidence="1">
    <location>
        <begin position="18"/>
        <end position="56"/>
    </location>
</feature>
<proteinExistence type="predicted"/>
<evidence type="ECO:0000256" key="1">
    <source>
        <dbReference type="SAM" id="MobiDB-lite"/>
    </source>
</evidence>
<sequence length="653" mass="73348">MDATIALAGARMACGHGMDMNTATNQTPTAPATPPTSHQRSHRRPQPETNLEKDHDIQMSGVKEDTVDVFKYQEEGKWDIDKNVPTTSHGYRLPEGTRGANSNLNTKVVIQRNESSTNISLSTEPEYNQPAPLGSGREFEELNQRNRLHRGHERERDPEFTRNKGTSGSQVGLWGEKNRGSSTGIGTLPVSHNPEFDAVIINAHGYKYTQPARTQDQSPAASSLHALNKTKNTLFTGVSKGLASHTPKDTKRIVKPPAPTPRLSSRNGRFPEPGYEQERREAEIERERGYARDINRLNQEVDNQRKHHQTQLEGLQRQLDREDAFLTHQRTDSELNGLVSSMREEVQTFGMKVAKIFKTPSPGTIYSKISVEFEQDIKTVVPSSDKSLFEIFASMKPKQRRFFVQGWVHLVLCKYVFTSNFPIKDRKTGVNPSELWLPSNTANAVKELENEVALICTSTTNSLGPAAFHKWRTLTMSILRAANPTGGSTRENRSQLIESKCQKMAEVLQELRETSVDFKPPEDLNVLRKEREENVRLLQVDLVDIFENAVKLASLLRTQRAAFEMRYPMVALPNTHDLSPRIDNLHLNQTWMDLAGDPKGHGPQSIVDYVVEPALFKSGNANGEKYDVEAGCFLKATVACLHVPPDIPKNLHK</sequence>
<feature type="compositionally biased region" description="Basic and acidic residues" evidence="1">
    <location>
        <begin position="152"/>
        <end position="162"/>
    </location>
</feature>
<comment type="caution">
    <text evidence="2">The sequence shown here is derived from an EMBL/GenBank/DDBJ whole genome shotgun (WGS) entry which is preliminary data.</text>
</comment>
<dbReference type="AlphaFoldDB" id="A0AAV9X2C6"/>
<keyword evidence="3" id="KW-1185">Reference proteome</keyword>
<organism evidence="2 3">
    <name type="scientific">Orbilia ellipsospora</name>
    <dbReference type="NCBI Taxonomy" id="2528407"/>
    <lineage>
        <taxon>Eukaryota</taxon>
        <taxon>Fungi</taxon>
        <taxon>Dikarya</taxon>
        <taxon>Ascomycota</taxon>
        <taxon>Pezizomycotina</taxon>
        <taxon>Orbiliomycetes</taxon>
        <taxon>Orbiliales</taxon>
        <taxon>Orbiliaceae</taxon>
        <taxon>Orbilia</taxon>
    </lineage>
</organism>
<evidence type="ECO:0000313" key="2">
    <source>
        <dbReference type="EMBL" id="KAK6532126.1"/>
    </source>
</evidence>
<reference evidence="2 3" key="1">
    <citation type="submission" date="2019-10" db="EMBL/GenBank/DDBJ databases">
        <authorList>
            <person name="Palmer J.M."/>
        </authorList>
    </citation>
    <scope>NUCLEOTIDE SEQUENCE [LARGE SCALE GENOMIC DNA]</scope>
    <source>
        <strain evidence="2 3">TWF694</strain>
    </source>
</reference>
<protein>
    <submittedName>
        <fullName evidence="2">Uncharacterized protein</fullName>
    </submittedName>
</protein>
<name>A0AAV9X2C6_9PEZI</name>
<evidence type="ECO:0000313" key="3">
    <source>
        <dbReference type="Proteomes" id="UP001365542"/>
    </source>
</evidence>
<dbReference type="Proteomes" id="UP001365542">
    <property type="component" value="Unassembled WGS sequence"/>
</dbReference>
<accession>A0AAV9X2C6</accession>
<feature type="compositionally biased region" description="Low complexity" evidence="1">
    <location>
        <begin position="21"/>
        <end position="30"/>
    </location>
</feature>
<gene>
    <name evidence="2" type="ORF">TWF694_003287</name>
</gene>
<dbReference type="EMBL" id="JAVHJO010000012">
    <property type="protein sequence ID" value="KAK6532126.1"/>
    <property type="molecule type" value="Genomic_DNA"/>
</dbReference>